<evidence type="ECO:0000259" key="1">
    <source>
        <dbReference type="SMART" id="SM00256"/>
    </source>
</evidence>
<organism evidence="2 3">
    <name type="scientific">Malus domestica</name>
    <name type="common">Apple</name>
    <name type="synonym">Pyrus malus</name>
    <dbReference type="NCBI Taxonomy" id="3750"/>
    <lineage>
        <taxon>Eukaryota</taxon>
        <taxon>Viridiplantae</taxon>
        <taxon>Streptophyta</taxon>
        <taxon>Embryophyta</taxon>
        <taxon>Tracheophyta</taxon>
        <taxon>Spermatophyta</taxon>
        <taxon>Magnoliopsida</taxon>
        <taxon>eudicotyledons</taxon>
        <taxon>Gunneridae</taxon>
        <taxon>Pentapetalae</taxon>
        <taxon>rosids</taxon>
        <taxon>fabids</taxon>
        <taxon>Rosales</taxon>
        <taxon>Rosaceae</taxon>
        <taxon>Amygdaloideae</taxon>
        <taxon>Maleae</taxon>
        <taxon>Malus</taxon>
    </lineage>
</organism>
<sequence length="403" mass="45457">MVSLCLTGNFLNDPLPAAEAVALNQDLVTLILVRLPVKSLLRFKCVSKQWLCLISSQNFYSRHRSLSSACILLSRIPSLISHLSLNCSSSEQPFSSLDFIDDSAGVKLLQSINGLVLGCSFYKLGKTISYYVCNPSTRQFLTLRPPNTKGHDSKGRNSFATILGVYLAFDPSKSSHYQVVSVQNCSSSEASDHYQIQIYASETRTWRVSRSAFMAPSDMVFENGVLWNGAIHWISPTGATLCFDINQERFGSMPSPPSGEHWGTRRFKYFGESGGHLHLVEIYGPSITEFQVFELERDYSRWIPKYQIDISPIIDTFPEMVRNYLHPHPYDSPFYAFVLLFVLETEEGSSLLLYIPGKFISYNIRDKSFKEICDFDPKSTKTNTALHVGCFHAHQFIETLASV</sequence>
<dbReference type="InterPro" id="IPR006527">
    <property type="entry name" value="F-box-assoc_dom_typ1"/>
</dbReference>
<dbReference type="AlphaFoldDB" id="A0A498HRD7"/>
<evidence type="ECO:0000313" key="2">
    <source>
        <dbReference type="EMBL" id="RXH71413.1"/>
    </source>
</evidence>
<dbReference type="InterPro" id="IPR001810">
    <property type="entry name" value="F-box_dom"/>
</dbReference>
<dbReference type="InterPro" id="IPR036047">
    <property type="entry name" value="F-box-like_dom_sf"/>
</dbReference>
<proteinExistence type="predicted"/>
<dbReference type="PANTHER" id="PTHR35546:SF134">
    <property type="entry name" value="F-BOX ASSOCIATED DOMAIN-CONTAINING PROTEIN"/>
    <property type="match status" value="1"/>
</dbReference>
<dbReference type="EMBL" id="RDQH01000342">
    <property type="protein sequence ID" value="RXH71413.1"/>
    <property type="molecule type" value="Genomic_DNA"/>
</dbReference>
<dbReference type="Proteomes" id="UP000290289">
    <property type="component" value="Chromosome 16"/>
</dbReference>
<dbReference type="Pfam" id="PF07734">
    <property type="entry name" value="FBA_1"/>
    <property type="match status" value="1"/>
</dbReference>
<dbReference type="Pfam" id="PF00646">
    <property type="entry name" value="F-box"/>
    <property type="match status" value="1"/>
</dbReference>
<feature type="domain" description="F-box" evidence="1">
    <location>
        <begin position="23"/>
        <end position="63"/>
    </location>
</feature>
<dbReference type="STRING" id="3750.A0A498HRD7"/>
<reference evidence="2 3" key="1">
    <citation type="submission" date="2018-10" db="EMBL/GenBank/DDBJ databases">
        <title>A high-quality apple genome assembly.</title>
        <authorList>
            <person name="Hu J."/>
        </authorList>
    </citation>
    <scope>NUCLEOTIDE SEQUENCE [LARGE SCALE GENOMIC DNA]</scope>
    <source>
        <strain evidence="3">cv. HFTH1</strain>
        <tissue evidence="2">Young leaf</tissue>
    </source>
</reference>
<dbReference type="SUPFAM" id="SSF81383">
    <property type="entry name" value="F-box domain"/>
    <property type="match status" value="1"/>
</dbReference>
<name>A0A498HRD7_MALDO</name>
<dbReference type="PANTHER" id="PTHR35546">
    <property type="entry name" value="F-BOX PROTEIN INTERACTION DOMAIN PROTEIN-RELATED"/>
    <property type="match status" value="1"/>
</dbReference>
<dbReference type="CDD" id="cd22157">
    <property type="entry name" value="F-box_AtFBW1-like"/>
    <property type="match status" value="1"/>
</dbReference>
<dbReference type="SMART" id="SM00256">
    <property type="entry name" value="FBOX"/>
    <property type="match status" value="1"/>
</dbReference>
<dbReference type="NCBIfam" id="TIGR01640">
    <property type="entry name" value="F_box_assoc_1"/>
    <property type="match status" value="1"/>
</dbReference>
<protein>
    <recommendedName>
        <fullName evidence="1">F-box domain-containing protein</fullName>
    </recommendedName>
</protein>
<dbReference type="InterPro" id="IPR055290">
    <property type="entry name" value="At3g26010-like"/>
</dbReference>
<evidence type="ECO:0000313" key="3">
    <source>
        <dbReference type="Proteomes" id="UP000290289"/>
    </source>
</evidence>
<keyword evidence="3" id="KW-1185">Reference proteome</keyword>
<comment type="caution">
    <text evidence="2">The sequence shown here is derived from an EMBL/GenBank/DDBJ whole genome shotgun (WGS) entry which is preliminary data.</text>
</comment>
<dbReference type="InterPro" id="IPR017451">
    <property type="entry name" value="F-box-assoc_interact_dom"/>
</dbReference>
<gene>
    <name evidence="2" type="ORF">DVH24_018768</name>
</gene>
<accession>A0A498HRD7</accession>